<keyword evidence="2" id="KW-0472">Membrane</keyword>
<organism evidence="5 6">
    <name type="scientific">Caulobacter flavus</name>
    <dbReference type="NCBI Taxonomy" id="1679497"/>
    <lineage>
        <taxon>Bacteria</taxon>
        <taxon>Pseudomonadati</taxon>
        <taxon>Pseudomonadota</taxon>
        <taxon>Alphaproteobacteria</taxon>
        <taxon>Caulobacterales</taxon>
        <taxon>Caulobacteraceae</taxon>
        <taxon>Caulobacter</taxon>
    </lineage>
</organism>
<keyword evidence="2" id="KW-0812">Transmembrane</keyword>
<reference evidence="5 6" key="1">
    <citation type="submission" date="2017-12" db="EMBL/GenBank/DDBJ databases">
        <title>The genome sequence of Caulobacter flavus CGMCC1 15093.</title>
        <authorList>
            <person name="Gao J."/>
            <person name="Mao X."/>
            <person name="Sun J."/>
        </authorList>
    </citation>
    <scope>NUCLEOTIDE SEQUENCE [LARGE SCALE GENOMIC DNA]</scope>
    <source>
        <strain evidence="5 6">CGMCC1 15093</strain>
    </source>
</reference>
<feature type="transmembrane region" description="Helical" evidence="2">
    <location>
        <begin position="351"/>
        <end position="370"/>
    </location>
</feature>
<name>A0A2N5CMS0_9CAUL</name>
<keyword evidence="5" id="KW-0012">Acyltransferase</keyword>
<feature type="transmembrane region" description="Helical" evidence="2">
    <location>
        <begin position="382"/>
        <end position="407"/>
    </location>
</feature>
<protein>
    <submittedName>
        <fullName evidence="5">Acyltransferase</fullName>
    </submittedName>
</protein>
<dbReference type="Pfam" id="PF01757">
    <property type="entry name" value="Acyl_transf_3"/>
    <property type="match status" value="1"/>
</dbReference>
<dbReference type="Proteomes" id="UP000281192">
    <property type="component" value="Chromosome"/>
</dbReference>
<keyword evidence="7" id="KW-1185">Reference proteome</keyword>
<dbReference type="AlphaFoldDB" id="A0A2N5CMS0"/>
<dbReference type="EMBL" id="PJRQ01000045">
    <property type="protein sequence ID" value="PLR07412.1"/>
    <property type="molecule type" value="Genomic_DNA"/>
</dbReference>
<feature type="domain" description="Acyltransferase 3" evidence="3">
    <location>
        <begin position="71"/>
        <end position="404"/>
    </location>
</feature>
<dbReference type="InterPro" id="IPR002656">
    <property type="entry name" value="Acyl_transf_3_dom"/>
</dbReference>
<feature type="transmembrane region" description="Helical" evidence="2">
    <location>
        <begin position="102"/>
        <end position="126"/>
    </location>
</feature>
<dbReference type="Proteomes" id="UP000234483">
    <property type="component" value="Unassembled WGS sequence"/>
</dbReference>
<sequence>MGARVPVVKQRPARLSAASPRGLALLRPPLVSTSQSSSESAPSSSGSAAPVASPVGQSIPAPGRPATRGGALDLLRLLAALLIVVYHFGAESPLRIERFHPVFARGYLATDFFLMLSGYVLGRAYGPSAISGRITHFQFWLRRAARVWPGHLMVLLAMAGLVFALNLIGTDAHKPSRFAWDQLPLQAMLMHAWGFNSDGWNLPSWSLSALIVCYALFPWFWRGASATRRPWLPIALAAVVVVLFDVAARRTNGFGFAEVPIGLSDLPLRIGVLRAVPLFLLGLCLARAVELNWPSEKAAKVLLTVGCAGLVILQVIGRFDLPSLVCLAAIILGAGRLPVKHPKAWIEEGAKLSFALFITHILVGVIYWSAVHKLIDTVPIGIGWQWLMWLAGFPLAIAAAWLFHTYVDQPLQDRIMPWVRGRG</sequence>
<evidence type="ECO:0000259" key="3">
    <source>
        <dbReference type="Pfam" id="PF01757"/>
    </source>
</evidence>
<dbReference type="KEGG" id="cfh:C1707_12820"/>
<dbReference type="OrthoDB" id="9796461at2"/>
<proteinExistence type="predicted"/>
<accession>A0A2N5CMS0</accession>
<evidence type="ECO:0000313" key="7">
    <source>
        <dbReference type="Proteomes" id="UP000281192"/>
    </source>
</evidence>
<reference evidence="4 7" key="2">
    <citation type="submission" date="2018-01" db="EMBL/GenBank/DDBJ databases">
        <title>Complete genome sequence of Caulobacter flavus RHGG3.</title>
        <authorList>
            <person name="Yang E."/>
        </authorList>
    </citation>
    <scope>NUCLEOTIDE SEQUENCE [LARGE SCALE GENOMIC DNA]</scope>
    <source>
        <strain evidence="4 7">RHGG3</strain>
    </source>
</reference>
<evidence type="ECO:0000256" key="1">
    <source>
        <dbReference type="SAM" id="MobiDB-lite"/>
    </source>
</evidence>
<dbReference type="GO" id="GO:0016747">
    <property type="term" value="F:acyltransferase activity, transferring groups other than amino-acyl groups"/>
    <property type="evidence" value="ECO:0007669"/>
    <property type="project" value="InterPro"/>
</dbReference>
<feature type="region of interest" description="Disordered" evidence="1">
    <location>
        <begin position="1"/>
        <end position="63"/>
    </location>
</feature>
<evidence type="ECO:0000313" key="4">
    <source>
        <dbReference type="EMBL" id="AYV47070.1"/>
    </source>
</evidence>
<evidence type="ECO:0000256" key="2">
    <source>
        <dbReference type="SAM" id="Phobius"/>
    </source>
</evidence>
<feature type="transmembrane region" description="Helical" evidence="2">
    <location>
        <begin position="298"/>
        <end position="316"/>
    </location>
</feature>
<feature type="transmembrane region" description="Helical" evidence="2">
    <location>
        <begin position="202"/>
        <end position="221"/>
    </location>
</feature>
<feature type="compositionally biased region" description="Low complexity" evidence="1">
    <location>
        <begin position="28"/>
        <end position="55"/>
    </location>
</feature>
<feature type="transmembrane region" description="Helical" evidence="2">
    <location>
        <begin position="230"/>
        <end position="248"/>
    </location>
</feature>
<keyword evidence="5" id="KW-0808">Transferase</keyword>
<dbReference type="EMBL" id="CP026100">
    <property type="protein sequence ID" value="AYV47070.1"/>
    <property type="molecule type" value="Genomic_DNA"/>
</dbReference>
<feature type="transmembrane region" description="Helical" evidence="2">
    <location>
        <begin position="268"/>
        <end position="286"/>
    </location>
</feature>
<feature type="transmembrane region" description="Helical" evidence="2">
    <location>
        <begin position="322"/>
        <end position="339"/>
    </location>
</feature>
<feature type="transmembrane region" description="Helical" evidence="2">
    <location>
        <begin position="74"/>
        <end position="90"/>
    </location>
</feature>
<dbReference type="PANTHER" id="PTHR23028">
    <property type="entry name" value="ACETYLTRANSFERASE"/>
    <property type="match status" value="1"/>
</dbReference>
<feature type="transmembrane region" description="Helical" evidence="2">
    <location>
        <begin position="147"/>
        <end position="168"/>
    </location>
</feature>
<keyword evidence="2" id="KW-1133">Transmembrane helix</keyword>
<dbReference type="InterPro" id="IPR050879">
    <property type="entry name" value="Acyltransferase_3"/>
</dbReference>
<evidence type="ECO:0000313" key="5">
    <source>
        <dbReference type="EMBL" id="PLR07412.1"/>
    </source>
</evidence>
<evidence type="ECO:0000313" key="6">
    <source>
        <dbReference type="Proteomes" id="UP000234483"/>
    </source>
</evidence>
<gene>
    <name evidence="4" type="ORF">C1707_12820</name>
    <name evidence="5" type="ORF">CFHF_22530</name>
</gene>